<dbReference type="Gene3D" id="1.10.1780.10">
    <property type="entry name" value="Clp, N-terminal domain"/>
    <property type="match status" value="1"/>
</dbReference>
<keyword evidence="2 3" id="KW-0677">Repeat</keyword>
<dbReference type="InterPro" id="IPR027417">
    <property type="entry name" value="P-loop_NTPase"/>
</dbReference>
<feature type="compositionally biased region" description="Basic and acidic residues" evidence="4">
    <location>
        <begin position="837"/>
        <end position="852"/>
    </location>
</feature>
<evidence type="ECO:0000256" key="1">
    <source>
        <dbReference type="ARBA" id="ARBA00008675"/>
    </source>
</evidence>
<name>A0ABC9CIW3_9POAL</name>
<feature type="region of interest" description="Disordered" evidence="4">
    <location>
        <begin position="46"/>
        <end position="69"/>
    </location>
</feature>
<feature type="region of interest" description="Disordered" evidence="4">
    <location>
        <begin position="202"/>
        <end position="221"/>
    </location>
</feature>
<feature type="compositionally biased region" description="Pro residues" evidence="4">
    <location>
        <begin position="49"/>
        <end position="66"/>
    </location>
</feature>
<evidence type="ECO:0000259" key="5">
    <source>
        <dbReference type="PROSITE" id="PS51903"/>
    </source>
</evidence>
<feature type="domain" description="Clp R" evidence="5">
    <location>
        <begin position="8"/>
        <end position="193"/>
    </location>
</feature>
<dbReference type="Gene3D" id="3.40.50.300">
    <property type="entry name" value="P-loop containing nucleotide triphosphate hydrolases"/>
    <property type="match status" value="1"/>
</dbReference>
<dbReference type="Pfam" id="PF23569">
    <property type="entry name" value="NBD_SMAX1"/>
    <property type="match status" value="1"/>
</dbReference>
<dbReference type="InterPro" id="IPR051650">
    <property type="entry name" value="SL_signaling_regulator"/>
</dbReference>
<dbReference type="PANTHER" id="PTHR43572">
    <property type="entry name" value="CHAPERONE PROTEIN CLPD, CHLOROPLASTIC"/>
    <property type="match status" value="1"/>
</dbReference>
<dbReference type="SUPFAM" id="SSF81923">
    <property type="entry name" value="Double Clp-N motif"/>
    <property type="match status" value="1"/>
</dbReference>
<keyword evidence="7" id="KW-1185">Reference proteome</keyword>
<protein>
    <recommendedName>
        <fullName evidence="5">Clp R domain-containing protein</fullName>
    </recommendedName>
</protein>
<dbReference type="PANTHER" id="PTHR43572:SF5">
    <property type="entry name" value="OS02G0537800 PROTEIN"/>
    <property type="match status" value="1"/>
</dbReference>
<dbReference type="InterPro" id="IPR004176">
    <property type="entry name" value="Clp_R_N"/>
</dbReference>
<evidence type="ECO:0000256" key="2">
    <source>
        <dbReference type="ARBA" id="ARBA00022737"/>
    </source>
</evidence>
<sequence>MRAGGCTVQQALSPEAAVVVKQAVSLARRRGNAQVTPLHVASAMLHQPAPAPPPASSSPSPPPPPTTAGLLRAACLRSHSHPLQCKALELCFNVALNRLPASASPLLAGHGHVYYPPSLSNALVAAFKRAQAHQRRGSSVDAQQQPPPVIAVKIELEQLVISILDDPSVSRVMREAGFSSTHVKANVEHAVSSIVEAANNSSASSAAAQNPNPSEETKPSSKMLLLPPLEQVRHEDVAAILECLASLRKRRVMVVAECAAAAEAAARAAVEKIRRGEAAAAGLRGARVVSLGLSAFRDMPRSEAERRLAEIRCAVKQGGASGGGGVVVVVEDLGWAAEFWAARRGEAAGRGTMRWPAASCCGGGYYYCAVEHAVAEVRALACRGGGDGVWLVGYGTYQSYMRCRAGQPSLESLLGLQTIAVPAGSLALSLNCVDDSAMAVSHLSSMAKCEATSGNGSVSRCMSLLDAGGSAGPLTTAVVPACCGDCSDTKCDAAKELARSVLPASSTIIPPWLQHCRSNQEPSHSKKWSSACGDSPSHHRTTALNFSTVVSPSSSVSSYEKHYHLHQQPWPVAASTLESKHQWNARCGGGGGLVHVVVDDGEGVKLVVSAVKKQANSDDSSASNGGSVDQQAAAERCRGSRFKELSAENLKVLCSALEKEVPWQADLAPEIASTVLRCRSGMARRRRSSAAAAGAKEDTWLLFLGGDAEGKARVARKLARLVFGSRSSFVSIGATAASSPVRSSDSNKRSRLLAESDNGGGAVERLYEAVRDDPHRVILVENVEQACQRGIVQAIESGVVRSHGGGEAAVGDAIVILSCESFDARSRTSSPPATKKAKTESDEAPKEEEDRAAASPSLSCFDLNMSVENDDMEESCFADDDDLLKAVDRAFFFRRPDQSSD</sequence>
<comment type="similarity">
    <text evidence="1">Belongs to the ClpA/ClpB family.</text>
</comment>
<dbReference type="PROSITE" id="PS51903">
    <property type="entry name" value="CLP_R"/>
    <property type="match status" value="1"/>
</dbReference>
<evidence type="ECO:0000313" key="6">
    <source>
        <dbReference type="EMBL" id="CAL5021608.1"/>
    </source>
</evidence>
<reference evidence="6 7" key="2">
    <citation type="submission" date="2024-10" db="EMBL/GenBank/DDBJ databases">
        <authorList>
            <person name="Ryan C."/>
        </authorList>
    </citation>
    <scope>NUCLEOTIDE SEQUENCE [LARGE SCALE GENOMIC DNA]</scope>
</reference>
<organism evidence="6 7">
    <name type="scientific">Urochloa decumbens</name>
    <dbReference type="NCBI Taxonomy" id="240449"/>
    <lineage>
        <taxon>Eukaryota</taxon>
        <taxon>Viridiplantae</taxon>
        <taxon>Streptophyta</taxon>
        <taxon>Embryophyta</taxon>
        <taxon>Tracheophyta</taxon>
        <taxon>Spermatophyta</taxon>
        <taxon>Magnoliopsida</taxon>
        <taxon>Liliopsida</taxon>
        <taxon>Poales</taxon>
        <taxon>Poaceae</taxon>
        <taxon>PACMAD clade</taxon>
        <taxon>Panicoideae</taxon>
        <taxon>Panicodae</taxon>
        <taxon>Paniceae</taxon>
        <taxon>Melinidinae</taxon>
        <taxon>Urochloa</taxon>
    </lineage>
</organism>
<evidence type="ECO:0000256" key="3">
    <source>
        <dbReference type="PROSITE-ProRule" id="PRU01251"/>
    </source>
</evidence>
<accession>A0ABC9CIW3</accession>
<dbReference type="Proteomes" id="UP001497457">
    <property type="component" value="Chromosome 3rd"/>
</dbReference>
<gene>
    <name evidence="6" type="ORF">URODEC1_LOCUS76080</name>
</gene>
<dbReference type="InterPro" id="IPR058680">
    <property type="entry name" value="NBD_SMAX1-like"/>
</dbReference>
<evidence type="ECO:0000256" key="4">
    <source>
        <dbReference type="SAM" id="MobiDB-lite"/>
    </source>
</evidence>
<reference evidence="7" key="1">
    <citation type="submission" date="2024-06" db="EMBL/GenBank/DDBJ databases">
        <authorList>
            <person name="Ryan C."/>
        </authorList>
    </citation>
    <scope>NUCLEOTIDE SEQUENCE [LARGE SCALE GENOMIC DNA]</scope>
</reference>
<feature type="region of interest" description="Disordered" evidence="4">
    <location>
        <begin position="825"/>
        <end position="857"/>
    </location>
</feature>
<dbReference type="EMBL" id="OZ075113">
    <property type="protein sequence ID" value="CAL5021608.1"/>
    <property type="molecule type" value="Genomic_DNA"/>
</dbReference>
<proteinExistence type="inferred from homology"/>
<dbReference type="AlphaFoldDB" id="A0ABC9CIW3"/>
<feature type="compositionally biased region" description="Low complexity" evidence="4">
    <location>
        <begin position="202"/>
        <end position="214"/>
    </location>
</feature>
<dbReference type="InterPro" id="IPR036628">
    <property type="entry name" value="Clp_N_dom_sf"/>
</dbReference>
<evidence type="ECO:0000313" key="7">
    <source>
        <dbReference type="Proteomes" id="UP001497457"/>
    </source>
</evidence>